<feature type="transmembrane region" description="Helical" evidence="4">
    <location>
        <begin position="328"/>
        <end position="356"/>
    </location>
</feature>
<feature type="transmembrane region" description="Helical" evidence="4">
    <location>
        <begin position="126"/>
        <end position="149"/>
    </location>
</feature>
<comment type="similarity">
    <text evidence="2">Belongs to the major facilitator superfamily. Monocarboxylate porter (TC 2.A.1.13) family.</text>
</comment>
<dbReference type="InterPro" id="IPR011701">
    <property type="entry name" value="MFS"/>
</dbReference>
<dbReference type="EMBL" id="JAUEPU010000008">
    <property type="protein sequence ID" value="KAK0500042.1"/>
    <property type="molecule type" value="Genomic_DNA"/>
</dbReference>
<feature type="transmembrane region" description="Helical" evidence="4">
    <location>
        <begin position="161"/>
        <end position="182"/>
    </location>
</feature>
<evidence type="ECO:0000256" key="3">
    <source>
        <dbReference type="SAM" id="MobiDB-lite"/>
    </source>
</evidence>
<evidence type="ECO:0000256" key="1">
    <source>
        <dbReference type="ARBA" id="ARBA00004141"/>
    </source>
</evidence>
<dbReference type="GO" id="GO:0022857">
    <property type="term" value="F:transmembrane transporter activity"/>
    <property type="evidence" value="ECO:0007669"/>
    <property type="project" value="InterPro"/>
</dbReference>
<dbReference type="Pfam" id="PF07690">
    <property type="entry name" value="MFS_1"/>
    <property type="match status" value="1"/>
</dbReference>
<dbReference type="InterPro" id="IPR050327">
    <property type="entry name" value="Proton-linked_MCT"/>
</dbReference>
<evidence type="ECO:0000256" key="2">
    <source>
        <dbReference type="ARBA" id="ARBA00006727"/>
    </source>
</evidence>
<evidence type="ECO:0000313" key="6">
    <source>
        <dbReference type="Proteomes" id="UP001175228"/>
    </source>
</evidence>
<dbReference type="PANTHER" id="PTHR11360:SF234">
    <property type="entry name" value="MFS-TYPE TRANSPORTER DBAD-RELATED"/>
    <property type="match status" value="1"/>
</dbReference>
<feature type="transmembrane region" description="Helical" evidence="4">
    <location>
        <begin position="32"/>
        <end position="53"/>
    </location>
</feature>
<keyword evidence="4" id="KW-0472">Membrane</keyword>
<gene>
    <name evidence="5" type="ORF">EDD18DRAFT_812225</name>
</gene>
<accession>A0AA39QBV4</accession>
<evidence type="ECO:0000256" key="4">
    <source>
        <dbReference type="SAM" id="Phobius"/>
    </source>
</evidence>
<evidence type="ECO:0000313" key="5">
    <source>
        <dbReference type="EMBL" id="KAK0500042.1"/>
    </source>
</evidence>
<dbReference type="PANTHER" id="PTHR11360">
    <property type="entry name" value="MONOCARBOXYLATE TRANSPORTER"/>
    <property type="match status" value="1"/>
</dbReference>
<dbReference type="GO" id="GO:0016020">
    <property type="term" value="C:membrane"/>
    <property type="evidence" value="ECO:0007669"/>
    <property type="project" value="UniProtKB-SubCell"/>
</dbReference>
<keyword evidence="6" id="KW-1185">Reference proteome</keyword>
<dbReference type="SUPFAM" id="SSF103473">
    <property type="entry name" value="MFS general substrate transporter"/>
    <property type="match status" value="1"/>
</dbReference>
<comment type="subcellular location">
    <subcellularLocation>
        <location evidence="1">Membrane</location>
        <topology evidence="1">Multi-pass membrane protein</topology>
    </subcellularLocation>
</comment>
<feature type="compositionally biased region" description="Low complexity" evidence="3">
    <location>
        <begin position="1"/>
        <end position="13"/>
    </location>
</feature>
<keyword evidence="4" id="KW-1133">Transmembrane helix</keyword>
<feature type="transmembrane region" description="Helical" evidence="4">
    <location>
        <begin position="305"/>
        <end position="322"/>
    </location>
</feature>
<feature type="transmembrane region" description="Helical" evidence="4">
    <location>
        <begin position="274"/>
        <end position="293"/>
    </location>
</feature>
<proteinExistence type="inferred from homology"/>
<comment type="caution">
    <text evidence="5">The sequence shown here is derived from an EMBL/GenBank/DDBJ whole genome shotgun (WGS) entry which is preliminary data.</text>
</comment>
<reference evidence="5" key="1">
    <citation type="submission" date="2023-06" db="EMBL/GenBank/DDBJ databases">
        <authorList>
            <consortium name="Lawrence Berkeley National Laboratory"/>
            <person name="Ahrendt S."/>
            <person name="Sahu N."/>
            <person name="Indic B."/>
            <person name="Wong-Bajracharya J."/>
            <person name="Merenyi Z."/>
            <person name="Ke H.-M."/>
            <person name="Monk M."/>
            <person name="Kocsube S."/>
            <person name="Drula E."/>
            <person name="Lipzen A."/>
            <person name="Balint B."/>
            <person name="Henrissat B."/>
            <person name="Andreopoulos B."/>
            <person name="Martin F.M."/>
            <person name="Harder C.B."/>
            <person name="Rigling D."/>
            <person name="Ford K.L."/>
            <person name="Foster G.D."/>
            <person name="Pangilinan J."/>
            <person name="Papanicolaou A."/>
            <person name="Barry K."/>
            <person name="LaButti K."/>
            <person name="Viragh M."/>
            <person name="Koriabine M."/>
            <person name="Yan M."/>
            <person name="Riley R."/>
            <person name="Champramary S."/>
            <person name="Plett K.L."/>
            <person name="Tsai I.J."/>
            <person name="Slot J."/>
            <person name="Sipos G."/>
            <person name="Plett J."/>
            <person name="Nagy L.G."/>
            <person name="Grigoriev I.V."/>
        </authorList>
    </citation>
    <scope>NUCLEOTIDE SEQUENCE</scope>
    <source>
        <strain evidence="5">HWK02</strain>
    </source>
</reference>
<dbReference type="AlphaFoldDB" id="A0AA39QBV4"/>
<sequence length="456" mass="49694">MSDSSYTTHTTTSDTEKNDQENFEPLDGGMQAWMTVAGSWMIQFCTLGYISAFGVYQDYYTREFLSQKSPSEISWIGSFQLFMQYAPGILVGRAFDSGYFHYMIAAGSFIQVVCTFMLSMSHHGQYYQVFLSQAVGIGLGQSLLFLPSLSIIGHHFKRRRAFATGVAVTGASCGGIVWPVMLNQLGQRTSFANAIRATGGVVAALLLCANLMMHTTRRARSAHVGGDIRVVKDILTDGAFMVSVIGACFVCLGFFFPYFYLQLYSIDKGINPNWAFYTLAILNAGSVLGRLLPNFFADHIGPYNMIIPCIAFTSFLLFALLGSDIKDVAGIVAFALAYGFFSGSYYSLIPSLISLLAKNISELGSVLPTLTRSSPLITAYSTRMGVAFSCVGLFMLFGSPIDGALLRTDSPDSYAWSRCIAFCGAMVLCGAATMILSRVLFVHDGRHKAMGRGQLI</sequence>
<dbReference type="Gene3D" id="1.20.1250.20">
    <property type="entry name" value="MFS general substrate transporter like domains"/>
    <property type="match status" value="2"/>
</dbReference>
<feature type="transmembrane region" description="Helical" evidence="4">
    <location>
        <begin position="194"/>
        <end position="213"/>
    </location>
</feature>
<feature type="transmembrane region" description="Helical" evidence="4">
    <location>
        <begin position="415"/>
        <end position="441"/>
    </location>
</feature>
<dbReference type="InterPro" id="IPR036259">
    <property type="entry name" value="MFS_trans_sf"/>
</dbReference>
<organism evidence="5 6">
    <name type="scientific">Armillaria luteobubalina</name>
    <dbReference type="NCBI Taxonomy" id="153913"/>
    <lineage>
        <taxon>Eukaryota</taxon>
        <taxon>Fungi</taxon>
        <taxon>Dikarya</taxon>
        <taxon>Basidiomycota</taxon>
        <taxon>Agaricomycotina</taxon>
        <taxon>Agaricomycetes</taxon>
        <taxon>Agaricomycetidae</taxon>
        <taxon>Agaricales</taxon>
        <taxon>Marasmiineae</taxon>
        <taxon>Physalacriaceae</taxon>
        <taxon>Armillaria</taxon>
    </lineage>
</organism>
<protein>
    <submittedName>
        <fullName evidence="5">Major facilitator superfamily domain-containing protein</fullName>
    </submittedName>
</protein>
<keyword evidence="4" id="KW-0812">Transmembrane</keyword>
<feature type="region of interest" description="Disordered" evidence="3">
    <location>
        <begin position="1"/>
        <end position="22"/>
    </location>
</feature>
<feature type="transmembrane region" description="Helical" evidence="4">
    <location>
        <begin position="234"/>
        <end position="259"/>
    </location>
</feature>
<name>A0AA39QBV4_9AGAR</name>
<feature type="transmembrane region" description="Helical" evidence="4">
    <location>
        <begin position="99"/>
        <end position="120"/>
    </location>
</feature>
<dbReference type="Proteomes" id="UP001175228">
    <property type="component" value="Unassembled WGS sequence"/>
</dbReference>